<protein>
    <submittedName>
        <fullName evidence="4">SDR family oxidoreductase</fullName>
    </submittedName>
</protein>
<dbReference type="EMBL" id="JADZLT010000040">
    <property type="protein sequence ID" value="MBH0236650.1"/>
    <property type="molecule type" value="Genomic_DNA"/>
</dbReference>
<keyword evidence="5" id="KW-1185">Reference proteome</keyword>
<dbReference type="InterPro" id="IPR036291">
    <property type="entry name" value="NAD(P)-bd_dom_sf"/>
</dbReference>
<keyword evidence="2" id="KW-0560">Oxidoreductase</keyword>
<dbReference type="RefSeq" id="WP_197309754.1">
    <property type="nucleotide sequence ID" value="NZ_JADZLT010000040.1"/>
</dbReference>
<dbReference type="FunFam" id="3.40.50.720:FF:000084">
    <property type="entry name" value="Short-chain dehydrogenase reductase"/>
    <property type="match status" value="1"/>
</dbReference>
<dbReference type="SMART" id="SM00822">
    <property type="entry name" value="PKS_KR"/>
    <property type="match status" value="1"/>
</dbReference>
<dbReference type="PROSITE" id="PS00061">
    <property type="entry name" value="ADH_SHORT"/>
    <property type="match status" value="1"/>
</dbReference>
<dbReference type="InterPro" id="IPR002347">
    <property type="entry name" value="SDR_fam"/>
</dbReference>
<organism evidence="4 5">
    <name type="scientific">Methylobrevis albus</name>
    <dbReference type="NCBI Taxonomy" id="2793297"/>
    <lineage>
        <taxon>Bacteria</taxon>
        <taxon>Pseudomonadati</taxon>
        <taxon>Pseudomonadota</taxon>
        <taxon>Alphaproteobacteria</taxon>
        <taxon>Hyphomicrobiales</taxon>
        <taxon>Pleomorphomonadaceae</taxon>
        <taxon>Methylobrevis</taxon>
    </lineage>
</organism>
<sequence>MAESPPDDVVYRCLEGRTVLVSGGGSGIGEAVVRRFAGQGARVAFLDIADEPAVKLAGELAETGAEVRYFHCDLTDIEALRTAVDDAARALGPITVLVNNAANDDRHALAEVTPERFDAGIAVNLKHQFFAAQAVAPMMAAAGGGAIVNLGSIAWRLGLVDLAIYTTCKAAVEGMTKSLAREFGPSNIRVNAVAPGGIATERQLRLWTDPEGEREMIEQQALKRRLVPDDVARMVLFLASAQASACTAQTFIVDGGWV</sequence>
<dbReference type="Proteomes" id="UP000631694">
    <property type="component" value="Unassembled WGS sequence"/>
</dbReference>
<comment type="caution">
    <text evidence="4">The sequence shown here is derived from an EMBL/GenBank/DDBJ whole genome shotgun (WGS) entry which is preliminary data.</text>
</comment>
<dbReference type="CDD" id="cd05233">
    <property type="entry name" value="SDR_c"/>
    <property type="match status" value="1"/>
</dbReference>
<proteinExistence type="inferred from homology"/>
<name>A0A931MXC6_9HYPH</name>
<dbReference type="SUPFAM" id="SSF51735">
    <property type="entry name" value="NAD(P)-binding Rossmann-fold domains"/>
    <property type="match status" value="1"/>
</dbReference>
<accession>A0A931MXC6</accession>
<dbReference type="AlphaFoldDB" id="A0A931MXC6"/>
<evidence type="ECO:0000313" key="5">
    <source>
        <dbReference type="Proteomes" id="UP000631694"/>
    </source>
</evidence>
<reference evidence="4" key="1">
    <citation type="submission" date="2020-12" db="EMBL/GenBank/DDBJ databases">
        <title>Methylobrevis albus sp. nov., isolated from fresh water lack sediment.</title>
        <authorList>
            <person name="Zou Q."/>
        </authorList>
    </citation>
    <scope>NUCLEOTIDE SEQUENCE</scope>
    <source>
        <strain evidence="4">L22</strain>
    </source>
</reference>
<dbReference type="GO" id="GO:0016491">
    <property type="term" value="F:oxidoreductase activity"/>
    <property type="evidence" value="ECO:0007669"/>
    <property type="project" value="UniProtKB-KW"/>
</dbReference>
<dbReference type="InterPro" id="IPR057326">
    <property type="entry name" value="KR_dom"/>
</dbReference>
<gene>
    <name evidence="4" type="ORF">I5731_02345</name>
</gene>
<dbReference type="PANTHER" id="PTHR43639">
    <property type="entry name" value="OXIDOREDUCTASE, SHORT-CHAIN DEHYDROGENASE/REDUCTASE FAMILY (AFU_ORTHOLOGUE AFUA_5G02870)"/>
    <property type="match status" value="1"/>
</dbReference>
<dbReference type="PRINTS" id="PR00080">
    <property type="entry name" value="SDRFAMILY"/>
</dbReference>
<evidence type="ECO:0000256" key="2">
    <source>
        <dbReference type="ARBA" id="ARBA00023002"/>
    </source>
</evidence>
<dbReference type="InterPro" id="IPR020904">
    <property type="entry name" value="Sc_DH/Rdtase_CS"/>
</dbReference>
<dbReference type="Pfam" id="PF13561">
    <property type="entry name" value="adh_short_C2"/>
    <property type="match status" value="1"/>
</dbReference>
<dbReference type="Gene3D" id="3.40.50.720">
    <property type="entry name" value="NAD(P)-binding Rossmann-like Domain"/>
    <property type="match status" value="1"/>
</dbReference>
<evidence type="ECO:0000259" key="3">
    <source>
        <dbReference type="SMART" id="SM00822"/>
    </source>
</evidence>
<feature type="domain" description="Ketoreductase" evidence="3">
    <location>
        <begin position="17"/>
        <end position="210"/>
    </location>
</feature>
<dbReference type="PANTHER" id="PTHR43639:SF1">
    <property type="entry name" value="SHORT-CHAIN DEHYDROGENASE_REDUCTASE FAMILY PROTEIN"/>
    <property type="match status" value="1"/>
</dbReference>
<dbReference type="PRINTS" id="PR00081">
    <property type="entry name" value="GDHRDH"/>
</dbReference>
<evidence type="ECO:0000313" key="4">
    <source>
        <dbReference type="EMBL" id="MBH0236650.1"/>
    </source>
</evidence>
<comment type="similarity">
    <text evidence="1">Belongs to the short-chain dehydrogenases/reductases (SDR) family.</text>
</comment>
<evidence type="ECO:0000256" key="1">
    <source>
        <dbReference type="ARBA" id="ARBA00006484"/>
    </source>
</evidence>